<gene>
    <name evidence="2" type="ordered locus">Sinac_3988</name>
</gene>
<dbReference type="STRING" id="886293.Sinac_3988"/>
<dbReference type="RefSeq" id="WP_015247343.1">
    <property type="nucleotide sequence ID" value="NC_019892.1"/>
</dbReference>
<dbReference type="SUPFAM" id="SSF47413">
    <property type="entry name" value="lambda repressor-like DNA-binding domains"/>
    <property type="match status" value="1"/>
</dbReference>
<dbReference type="EMBL" id="CP003364">
    <property type="protein sequence ID" value="AGA28213.1"/>
    <property type="molecule type" value="Genomic_DNA"/>
</dbReference>
<dbReference type="KEGG" id="saci:Sinac_3988"/>
<dbReference type="PROSITE" id="PS50943">
    <property type="entry name" value="HTH_CROC1"/>
    <property type="match status" value="1"/>
</dbReference>
<accession>L0DHC2</accession>
<name>L0DHC2_SINAD</name>
<sequence>MTAKTKTRSASRAGTRYLELIRRFPLRPLRSEPELDEAIEIVNGLIDRDKLASDEEDYLDVLGDLIRKYETEHHPMPPVSDTDMLRFLIESRQVTLSKVAEETRVAVSTISEVLAGKRTLNRRHIEAFAKYFHVETSVFMSSGPATLAKGKP</sequence>
<evidence type="ECO:0000259" key="1">
    <source>
        <dbReference type="PROSITE" id="PS50943"/>
    </source>
</evidence>
<dbReference type="AlphaFoldDB" id="L0DHC2"/>
<protein>
    <submittedName>
        <fullName evidence="2">Putative transcription regulator containing HTH domain</fullName>
    </submittedName>
</protein>
<organism evidence="2 3">
    <name type="scientific">Singulisphaera acidiphila (strain ATCC BAA-1392 / DSM 18658 / VKM B-2454 / MOB10)</name>
    <dbReference type="NCBI Taxonomy" id="886293"/>
    <lineage>
        <taxon>Bacteria</taxon>
        <taxon>Pseudomonadati</taxon>
        <taxon>Planctomycetota</taxon>
        <taxon>Planctomycetia</taxon>
        <taxon>Isosphaerales</taxon>
        <taxon>Isosphaeraceae</taxon>
        <taxon>Singulisphaera</taxon>
    </lineage>
</organism>
<dbReference type="Proteomes" id="UP000010798">
    <property type="component" value="Chromosome"/>
</dbReference>
<evidence type="ECO:0000313" key="2">
    <source>
        <dbReference type="EMBL" id="AGA28213.1"/>
    </source>
</evidence>
<reference evidence="2 3" key="1">
    <citation type="submission" date="2012-02" db="EMBL/GenBank/DDBJ databases">
        <title>Complete sequence of chromosome of Singulisphaera acidiphila DSM 18658.</title>
        <authorList>
            <consortium name="US DOE Joint Genome Institute (JGI-PGF)"/>
            <person name="Lucas S."/>
            <person name="Copeland A."/>
            <person name="Lapidus A."/>
            <person name="Glavina del Rio T."/>
            <person name="Dalin E."/>
            <person name="Tice H."/>
            <person name="Bruce D."/>
            <person name="Goodwin L."/>
            <person name="Pitluck S."/>
            <person name="Peters L."/>
            <person name="Ovchinnikova G."/>
            <person name="Chertkov O."/>
            <person name="Kyrpides N."/>
            <person name="Mavromatis K."/>
            <person name="Ivanova N."/>
            <person name="Brettin T."/>
            <person name="Detter J.C."/>
            <person name="Han C."/>
            <person name="Larimer F."/>
            <person name="Land M."/>
            <person name="Hauser L."/>
            <person name="Markowitz V."/>
            <person name="Cheng J.-F."/>
            <person name="Hugenholtz P."/>
            <person name="Woyke T."/>
            <person name="Wu D."/>
            <person name="Tindall B."/>
            <person name="Pomrenke H."/>
            <person name="Brambilla E."/>
            <person name="Klenk H.-P."/>
            <person name="Eisen J.A."/>
        </authorList>
    </citation>
    <scope>NUCLEOTIDE SEQUENCE [LARGE SCALE GENOMIC DNA]</scope>
    <source>
        <strain evidence="3">ATCC BAA-1392 / DSM 18658 / VKM B-2454 / MOB10</strain>
    </source>
</reference>
<dbReference type="HOGENOM" id="CLU_125852_4_0_0"/>
<dbReference type="eggNOG" id="COG5499">
    <property type="taxonomic scope" value="Bacteria"/>
</dbReference>
<dbReference type="OrthoDB" id="282415at2"/>
<proteinExistence type="predicted"/>
<dbReference type="InterPro" id="IPR001387">
    <property type="entry name" value="Cro/C1-type_HTH"/>
</dbReference>
<keyword evidence="3" id="KW-1185">Reference proteome</keyword>
<evidence type="ECO:0000313" key="3">
    <source>
        <dbReference type="Proteomes" id="UP000010798"/>
    </source>
</evidence>
<dbReference type="GO" id="GO:0003677">
    <property type="term" value="F:DNA binding"/>
    <property type="evidence" value="ECO:0007669"/>
    <property type="project" value="InterPro"/>
</dbReference>
<feature type="domain" description="HTH cro/C1-type" evidence="1">
    <location>
        <begin position="85"/>
        <end position="139"/>
    </location>
</feature>
<dbReference type="Gene3D" id="1.10.260.40">
    <property type="entry name" value="lambda repressor-like DNA-binding domains"/>
    <property type="match status" value="1"/>
</dbReference>
<dbReference type="CDD" id="cd00093">
    <property type="entry name" value="HTH_XRE"/>
    <property type="match status" value="1"/>
</dbReference>
<dbReference type="InterPro" id="IPR010982">
    <property type="entry name" value="Lambda_DNA-bd_dom_sf"/>
</dbReference>
<dbReference type="Pfam" id="PF01381">
    <property type="entry name" value="HTH_3"/>
    <property type="match status" value="1"/>
</dbReference>
<dbReference type="SMART" id="SM00530">
    <property type="entry name" value="HTH_XRE"/>
    <property type="match status" value="1"/>
</dbReference>